<keyword evidence="3 5" id="KW-0863">Zinc-finger</keyword>
<evidence type="ECO:0000313" key="8">
    <source>
        <dbReference type="EnsemblMetazoa" id="AALFPA23_023117.P34390"/>
    </source>
</evidence>
<dbReference type="Pfam" id="PF00096">
    <property type="entry name" value="zf-C2H2"/>
    <property type="match status" value="4"/>
</dbReference>
<feature type="compositionally biased region" description="Acidic residues" evidence="6">
    <location>
        <begin position="238"/>
        <end position="251"/>
    </location>
</feature>
<dbReference type="Proteomes" id="UP000069940">
    <property type="component" value="Unassembled WGS sequence"/>
</dbReference>
<feature type="region of interest" description="Disordered" evidence="6">
    <location>
        <begin position="209"/>
        <end position="252"/>
    </location>
</feature>
<dbReference type="GeneID" id="109402847"/>
<name>A0ABM1ZZS9_AEDAL</name>
<feature type="compositionally biased region" description="Basic and acidic residues" evidence="6">
    <location>
        <begin position="217"/>
        <end position="234"/>
    </location>
</feature>
<evidence type="ECO:0000259" key="7">
    <source>
        <dbReference type="PROSITE" id="PS50157"/>
    </source>
</evidence>
<reference evidence="8" key="2">
    <citation type="submission" date="2025-05" db="UniProtKB">
        <authorList>
            <consortium name="EnsemblMetazoa"/>
        </authorList>
    </citation>
    <scope>IDENTIFICATION</scope>
    <source>
        <strain evidence="8">Foshan</strain>
    </source>
</reference>
<evidence type="ECO:0000313" key="9">
    <source>
        <dbReference type="Proteomes" id="UP000069940"/>
    </source>
</evidence>
<organism evidence="8 9">
    <name type="scientific">Aedes albopictus</name>
    <name type="common">Asian tiger mosquito</name>
    <name type="synonym">Stegomyia albopicta</name>
    <dbReference type="NCBI Taxonomy" id="7160"/>
    <lineage>
        <taxon>Eukaryota</taxon>
        <taxon>Metazoa</taxon>
        <taxon>Ecdysozoa</taxon>
        <taxon>Arthropoda</taxon>
        <taxon>Hexapoda</taxon>
        <taxon>Insecta</taxon>
        <taxon>Pterygota</taxon>
        <taxon>Neoptera</taxon>
        <taxon>Endopterygota</taxon>
        <taxon>Diptera</taxon>
        <taxon>Nematocera</taxon>
        <taxon>Culicoidea</taxon>
        <taxon>Culicidae</taxon>
        <taxon>Culicinae</taxon>
        <taxon>Aedini</taxon>
        <taxon>Aedes</taxon>
        <taxon>Stegomyia</taxon>
    </lineage>
</organism>
<dbReference type="Gene3D" id="3.30.160.60">
    <property type="entry name" value="Classic Zinc Finger"/>
    <property type="match status" value="5"/>
</dbReference>
<keyword evidence="4" id="KW-0862">Zinc</keyword>
<accession>A0ABM1ZZS9</accession>
<keyword evidence="9" id="KW-1185">Reference proteome</keyword>
<feature type="domain" description="C2H2-type" evidence="7">
    <location>
        <begin position="368"/>
        <end position="395"/>
    </location>
</feature>
<dbReference type="PROSITE" id="PS00028">
    <property type="entry name" value="ZINC_FINGER_C2H2_1"/>
    <property type="match status" value="6"/>
</dbReference>
<dbReference type="PROSITE" id="PS50157">
    <property type="entry name" value="ZINC_FINGER_C2H2_2"/>
    <property type="match status" value="6"/>
</dbReference>
<proteinExistence type="predicted"/>
<dbReference type="PANTHER" id="PTHR24409">
    <property type="entry name" value="ZINC FINGER PROTEIN 142"/>
    <property type="match status" value="1"/>
</dbReference>
<dbReference type="RefSeq" id="XP_019531129.3">
    <property type="nucleotide sequence ID" value="XM_019675584.3"/>
</dbReference>
<sequence length="511" mass="58508">MMESAMEKCFICAEETSQPFRNLMQLSTKYSGTLIYKVVERFLGGDLSDNAANLIASVICQECMVKLNDYDAAHTKAIIIQKEFTDLLKKNITFVGNKLQLEEQMYFKVETDGSYLDDLVELDQIVEEASEEEPPPLPPDGSEEPPGKQAFDSMISMKCNTCGVGFSSLYEMQQHSHRSTMDAESNACLEFLDDAEDEISDDEVEYINEERLEEDDREIKSEQGEINAQDKDTAADTENNDPEEIDSDPDEEIHFEQLDFLSEAEEMGIEAKPTEKETFACPECELVFTSQLKLKNHLKKSHPEPGDSESPWECNICGLKVKSKTALGTHTAKHSRTSKFDCTFCGKNFQYKAALARHVPIHTGEKPYQCDECGKQFIHYSSFHMHKLTHGNIREKKCEICGFQLRSSSHLKRHMRVHSGEKPYECPTCGQKFAQRYNMMTHLKAHQGIYREYSKMYKCPFCVQTFQRKLKLQEHLTRDHNTVVDSTLLKPVDRPKKHANQIVEFVTDRSS</sequence>
<evidence type="ECO:0000256" key="6">
    <source>
        <dbReference type="SAM" id="MobiDB-lite"/>
    </source>
</evidence>
<evidence type="ECO:0000256" key="1">
    <source>
        <dbReference type="ARBA" id="ARBA00022723"/>
    </source>
</evidence>
<dbReference type="EnsemblMetazoa" id="AALFPA23_023117.R34390">
    <property type="protein sequence ID" value="AALFPA23_023117.P34390"/>
    <property type="gene ID" value="AALFPA23_023117"/>
</dbReference>
<feature type="domain" description="C2H2-type" evidence="7">
    <location>
        <begin position="396"/>
        <end position="423"/>
    </location>
</feature>
<feature type="domain" description="C2H2-type" evidence="7">
    <location>
        <begin position="457"/>
        <end position="480"/>
    </location>
</feature>
<dbReference type="PANTHER" id="PTHR24409:SF417">
    <property type="entry name" value="SERENDIPITY LOCUS PROTEIN BETA-RELATED"/>
    <property type="match status" value="1"/>
</dbReference>
<keyword evidence="1" id="KW-0479">Metal-binding</keyword>
<evidence type="ECO:0000256" key="5">
    <source>
        <dbReference type="PROSITE-ProRule" id="PRU00042"/>
    </source>
</evidence>
<feature type="domain" description="C2H2-type" evidence="7">
    <location>
        <begin position="424"/>
        <end position="451"/>
    </location>
</feature>
<evidence type="ECO:0000256" key="2">
    <source>
        <dbReference type="ARBA" id="ARBA00022737"/>
    </source>
</evidence>
<evidence type="ECO:0000256" key="4">
    <source>
        <dbReference type="ARBA" id="ARBA00022833"/>
    </source>
</evidence>
<keyword evidence="2" id="KW-0677">Repeat</keyword>
<feature type="region of interest" description="Disordered" evidence="6">
    <location>
        <begin position="128"/>
        <end position="150"/>
    </location>
</feature>
<evidence type="ECO:0000256" key="3">
    <source>
        <dbReference type="ARBA" id="ARBA00022771"/>
    </source>
</evidence>
<dbReference type="InterPro" id="IPR036236">
    <property type="entry name" value="Znf_C2H2_sf"/>
</dbReference>
<reference evidence="9" key="1">
    <citation type="journal article" date="2015" name="Proc. Natl. Acad. Sci. U.S.A.">
        <title>Genome sequence of the Asian Tiger mosquito, Aedes albopictus, reveals insights into its biology, genetics, and evolution.</title>
        <authorList>
            <person name="Chen X.G."/>
            <person name="Jiang X."/>
            <person name="Gu J."/>
            <person name="Xu M."/>
            <person name="Wu Y."/>
            <person name="Deng Y."/>
            <person name="Zhang C."/>
            <person name="Bonizzoni M."/>
            <person name="Dermauw W."/>
            <person name="Vontas J."/>
            <person name="Armbruster P."/>
            <person name="Huang X."/>
            <person name="Yang Y."/>
            <person name="Zhang H."/>
            <person name="He W."/>
            <person name="Peng H."/>
            <person name="Liu Y."/>
            <person name="Wu K."/>
            <person name="Chen J."/>
            <person name="Lirakis M."/>
            <person name="Topalis P."/>
            <person name="Van Leeuwen T."/>
            <person name="Hall A.B."/>
            <person name="Jiang X."/>
            <person name="Thorpe C."/>
            <person name="Mueller R.L."/>
            <person name="Sun C."/>
            <person name="Waterhouse R.M."/>
            <person name="Yan G."/>
            <person name="Tu Z.J."/>
            <person name="Fang X."/>
            <person name="James A.A."/>
        </authorList>
    </citation>
    <scope>NUCLEOTIDE SEQUENCE [LARGE SCALE GENOMIC DNA]</scope>
    <source>
        <strain evidence="9">Foshan</strain>
    </source>
</reference>
<feature type="domain" description="C2H2-type" evidence="7">
    <location>
        <begin position="340"/>
        <end position="367"/>
    </location>
</feature>
<feature type="domain" description="C2H2-type" evidence="7">
    <location>
        <begin position="279"/>
        <end position="302"/>
    </location>
</feature>
<dbReference type="SUPFAM" id="SSF57667">
    <property type="entry name" value="beta-beta-alpha zinc fingers"/>
    <property type="match status" value="3"/>
</dbReference>
<protein>
    <recommendedName>
        <fullName evidence="7">C2H2-type domain-containing protein</fullName>
    </recommendedName>
</protein>
<dbReference type="SMART" id="SM00355">
    <property type="entry name" value="ZnF_C2H2"/>
    <property type="match status" value="8"/>
</dbReference>
<dbReference type="InterPro" id="IPR013087">
    <property type="entry name" value="Znf_C2H2_type"/>
</dbReference>